<keyword evidence="2" id="KW-1185">Reference proteome</keyword>
<accession>A0A9E7HZD1</accession>
<name>A0A9E7HZD1_9LILI</name>
<evidence type="ECO:0008006" key="3">
    <source>
        <dbReference type="Google" id="ProtNLM"/>
    </source>
</evidence>
<sequence>MKKGLHPQLEWISYVTQSGRLMHVIDEQITSCGSSLPYESHASNGTKLNFRFPSGLRLRCVAELSSLNRL</sequence>
<dbReference type="Proteomes" id="UP001055439">
    <property type="component" value="Chromosome 8"/>
</dbReference>
<proteinExistence type="predicted"/>
<gene>
    <name evidence="1" type="ORF">MUK42_35302</name>
</gene>
<protein>
    <recommendedName>
        <fullName evidence="3">Ribosomal protein L31</fullName>
    </recommendedName>
</protein>
<reference evidence="1" key="1">
    <citation type="submission" date="2022-05" db="EMBL/GenBank/DDBJ databases">
        <title>The Musa troglodytarum L. genome provides insights into the mechanism of non-climacteric behaviour and enrichment of carotenoids.</title>
        <authorList>
            <person name="Wang J."/>
        </authorList>
    </citation>
    <scope>NUCLEOTIDE SEQUENCE</scope>
    <source>
        <tissue evidence="1">Leaf</tissue>
    </source>
</reference>
<evidence type="ECO:0000313" key="2">
    <source>
        <dbReference type="Proteomes" id="UP001055439"/>
    </source>
</evidence>
<organism evidence="1 2">
    <name type="scientific">Musa troglodytarum</name>
    <name type="common">fe'i banana</name>
    <dbReference type="NCBI Taxonomy" id="320322"/>
    <lineage>
        <taxon>Eukaryota</taxon>
        <taxon>Viridiplantae</taxon>
        <taxon>Streptophyta</taxon>
        <taxon>Embryophyta</taxon>
        <taxon>Tracheophyta</taxon>
        <taxon>Spermatophyta</taxon>
        <taxon>Magnoliopsida</taxon>
        <taxon>Liliopsida</taxon>
        <taxon>Zingiberales</taxon>
        <taxon>Musaceae</taxon>
        <taxon>Musa</taxon>
    </lineage>
</organism>
<dbReference type="PANTHER" id="PTHR37264:SF1">
    <property type="entry name" value="RIBOSOMAL PROTEIN L31"/>
    <property type="match status" value="1"/>
</dbReference>
<dbReference type="AlphaFoldDB" id="A0A9E7HZD1"/>
<dbReference type="PANTHER" id="PTHR37264">
    <property type="entry name" value="RIBOSOMAL PROTEIN L31"/>
    <property type="match status" value="1"/>
</dbReference>
<evidence type="ECO:0000313" key="1">
    <source>
        <dbReference type="EMBL" id="URE39793.1"/>
    </source>
</evidence>
<dbReference type="EMBL" id="CP097510">
    <property type="protein sequence ID" value="URE39793.1"/>
    <property type="molecule type" value="Genomic_DNA"/>
</dbReference>
<dbReference type="OrthoDB" id="1840965at2759"/>